<dbReference type="EMBL" id="JASBWR010000106">
    <property type="protein sequence ID" value="KAJ9094894.1"/>
    <property type="molecule type" value="Genomic_DNA"/>
</dbReference>
<name>A0ACC2V6U4_9TREE</name>
<dbReference type="Proteomes" id="UP001241377">
    <property type="component" value="Unassembled WGS sequence"/>
</dbReference>
<sequence length="172" mass="20315">MILTPPTSFQEGIPVLLLITGLVLPALLILFTTRQASYVLWMFAYLLALPIWNFVLPVYAFWHLDDLTWGDTRRVEGETKQHQQKVYSEDKTAVFDGTSVPLRRWADWEKSRLRKLRKDELKRQHLQRVEEARRHNQLLNAMDARFDAHSLGPEDMADLKEADLEQEEWQWV</sequence>
<accession>A0ACC2V6U4</accession>
<keyword evidence="2" id="KW-1185">Reference proteome</keyword>
<evidence type="ECO:0000313" key="1">
    <source>
        <dbReference type="EMBL" id="KAJ9094894.1"/>
    </source>
</evidence>
<comment type="caution">
    <text evidence="1">The sequence shown here is derived from an EMBL/GenBank/DDBJ whole genome shotgun (WGS) entry which is preliminary data.</text>
</comment>
<organism evidence="1 2">
    <name type="scientific">Naganishia cerealis</name>
    <dbReference type="NCBI Taxonomy" id="610337"/>
    <lineage>
        <taxon>Eukaryota</taxon>
        <taxon>Fungi</taxon>
        <taxon>Dikarya</taxon>
        <taxon>Basidiomycota</taxon>
        <taxon>Agaricomycotina</taxon>
        <taxon>Tremellomycetes</taxon>
        <taxon>Filobasidiales</taxon>
        <taxon>Filobasidiaceae</taxon>
        <taxon>Naganishia</taxon>
    </lineage>
</organism>
<gene>
    <name evidence="1" type="ORF">QFC19_007750</name>
</gene>
<protein>
    <submittedName>
        <fullName evidence="1">Uncharacterized protein</fullName>
    </submittedName>
</protein>
<evidence type="ECO:0000313" key="2">
    <source>
        <dbReference type="Proteomes" id="UP001241377"/>
    </source>
</evidence>
<proteinExistence type="predicted"/>
<reference evidence="1" key="1">
    <citation type="submission" date="2023-04" db="EMBL/GenBank/DDBJ databases">
        <title>Draft Genome sequencing of Naganishia species isolated from polar environments using Oxford Nanopore Technology.</title>
        <authorList>
            <person name="Leo P."/>
            <person name="Venkateswaran K."/>
        </authorList>
    </citation>
    <scope>NUCLEOTIDE SEQUENCE</scope>
    <source>
        <strain evidence="1">MNA-CCFEE 5261</strain>
    </source>
</reference>